<proteinExistence type="inferred from homology"/>
<evidence type="ECO:0000313" key="8">
    <source>
        <dbReference type="Proteomes" id="UP001162164"/>
    </source>
</evidence>
<feature type="transmembrane region" description="Helical" evidence="6">
    <location>
        <begin position="91"/>
        <end position="111"/>
    </location>
</feature>
<keyword evidence="3 6" id="KW-0812">Transmembrane</keyword>
<protein>
    <recommendedName>
        <fullName evidence="9">E3 ubiquitin-protein ligase TM129</fullName>
    </recommendedName>
</protein>
<dbReference type="Proteomes" id="UP001162164">
    <property type="component" value="Unassembled WGS sequence"/>
</dbReference>
<keyword evidence="5 6" id="KW-0472">Membrane</keyword>
<comment type="subcellular location">
    <subcellularLocation>
        <location evidence="1">Membrane</location>
        <topology evidence="1">Multi-pass membrane protein</topology>
    </subcellularLocation>
</comment>
<evidence type="ECO:0000256" key="3">
    <source>
        <dbReference type="ARBA" id="ARBA00022692"/>
    </source>
</evidence>
<keyword evidence="4 6" id="KW-1133">Transmembrane helix</keyword>
<evidence type="ECO:0000256" key="6">
    <source>
        <dbReference type="SAM" id="Phobius"/>
    </source>
</evidence>
<dbReference type="Pfam" id="PF10272">
    <property type="entry name" value="Tmpp129"/>
    <property type="match status" value="1"/>
</dbReference>
<accession>A0ABQ9IUN6</accession>
<keyword evidence="8" id="KW-1185">Reference proteome</keyword>
<dbReference type="InterPro" id="IPR018801">
    <property type="entry name" value="TM129"/>
</dbReference>
<gene>
    <name evidence="7" type="ORF">NQ317_011017</name>
</gene>
<name>A0ABQ9IUN6_9CUCU</name>
<comment type="caution">
    <text evidence="7">The sequence shown here is derived from an EMBL/GenBank/DDBJ whole genome shotgun (WGS) entry which is preliminary data.</text>
</comment>
<evidence type="ECO:0000256" key="4">
    <source>
        <dbReference type="ARBA" id="ARBA00022989"/>
    </source>
</evidence>
<comment type="similarity">
    <text evidence="2">Belongs to the TMEM129 family.</text>
</comment>
<evidence type="ECO:0000256" key="2">
    <source>
        <dbReference type="ARBA" id="ARBA00007332"/>
    </source>
</evidence>
<dbReference type="EMBL" id="JAPWTJ010002444">
    <property type="protein sequence ID" value="KAJ8966112.1"/>
    <property type="molecule type" value="Genomic_DNA"/>
</dbReference>
<evidence type="ECO:0000256" key="1">
    <source>
        <dbReference type="ARBA" id="ARBA00004141"/>
    </source>
</evidence>
<feature type="transmembrane region" description="Helical" evidence="6">
    <location>
        <begin position="6"/>
        <end position="27"/>
    </location>
</feature>
<evidence type="ECO:0008006" key="9">
    <source>
        <dbReference type="Google" id="ProtNLM"/>
    </source>
</evidence>
<organism evidence="7 8">
    <name type="scientific">Molorchus minor</name>
    <dbReference type="NCBI Taxonomy" id="1323400"/>
    <lineage>
        <taxon>Eukaryota</taxon>
        <taxon>Metazoa</taxon>
        <taxon>Ecdysozoa</taxon>
        <taxon>Arthropoda</taxon>
        <taxon>Hexapoda</taxon>
        <taxon>Insecta</taxon>
        <taxon>Pterygota</taxon>
        <taxon>Neoptera</taxon>
        <taxon>Endopterygota</taxon>
        <taxon>Coleoptera</taxon>
        <taxon>Polyphaga</taxon>
        <taxon>Cucujiformia</taxon>
        <taxon>Chrysomeloidea</taxon>
        <taxon>Cerambycidae</taxon>
        <taxon>Lamiinae</taxon>
        <taxon>Monochamini</taxon>
        <taxon>Molorchus</taxon>
    </lineage>
</organism>
<dbReference type="PANTHER" id="PTHR31322">
    <property type="entry name" value="E3 UBIQUITIN-PROTEIN LIGASE TM129"/>
    <property type="match status" value="1"/>
</dbReference>
<evidence type="ECO:0000256" key="5">
    <source>
        <dbReference type="ARBA" id="ARBA00023136"/>
    </source>
</evidence>
<evidence type="ECO:0000313" key="7">
    <source>
        <dbReference type="EMBL" id="KAJ8966112.1"/>
    </source>
</evidence>
<feature type="transmembrane region" description="Helical" evidence="6">
    <location>
        <begin position="59"/>
        <end position="79"/>
    </location>
</feature>
<sequence length="359" mass="40805">MSPDTIFTIVYLLLCACIIYPPNEIYLAGFTVQGMFSNYLGSEHEAFVKYHIRKSCLNLFIYSSLPLGYIILLLVLGYIEEVSILFLGNTLFWEIFAVTGLVLPLLSLYQIKNWTDNNYEKHPIAINLSKFSNNNGELDNVDKISIQTSTIIKIVATENWIMKVTPLTMFVIHQSDASLVVKEANTYPLSPQNMDETQYLNIEVKSGRQGVNPFIIRINAVDFRDLKDRVSRSIEILPSVKFHKSVIEKFVDVFKETVESNPLYDSNEEVDVCIGCLQARPNIKIQKLCGESSSENCSTCYCRPLWCIDCIAKWFASRQDSEKQNKWLSSKCSCPMCRATFCVLDVCKLQSANGNPVEE</sequence>
<dbReference type="PANTHER" id="PTHR31322:SF2">
    <property type="entry name" value="E3 UBIQUITIN-PROTEIN LIGASE TM129"/>
    <property type="match status" value="1"/>
</dbReference>
<reference evidence="7" key="1">
    <citation type="journal article" date="2023" name="Insect Mol. Biol.">
        <title>Genome sequencing provides insights into the evolution of gene families encoding plant cell wall-degrading enzymes in longhorned beetles.</title>
        <authorList>
            <person name="Shin N.R."/>
            <person name="Okamura Y."/>
            <person name="Kirsch R."/>
            <person name="Pauchet Y."/>
        </authorList>
    </citation>
    <scope>NUCLEOTIDE SEQUENCE</scope>
    <source>
        <strain evidence="7">MMC_N1</strain>
    </source>
</reference>